<dbReference type="Gene3D" id="3.30.70.1290">
    <property type="entry name" value="Transposase IS200-like"/>
    <property type="match status" value="1"/>
</dbReference>
<dbReference type="EMBL" id="JAAMPU010000099">
    <property type="protein sequence ID" value="NMH27154.1"/>
    <property type="molecule type" value="Genomic_DNA"/>
</dbReference>
<accession>A0A972FPR2</accession>
<dbReference type="RefSeq" id="WP_169526161.1">
    <property type="nucleotide sequence ID" value="NZ_JAAMPU010000099.1"/>
</dbReference>
<dbReference type="GO" id="GO:0003677">
    <property type="term" value="F:DNA binding"/>
    <property type="evidence" value="ECO:0007669"/>
    <property type="project" value="InterPro"/>
</dbReference>
<evidence type="ECO:0000313" key="2">
    <source>
        <dbReference type="Proteomes" id="UP000712080"/>
    </source>
</evidence>
<dbReference type="GO" id="GO:0006313">
    <property type="term" value="P:DNA transposition"/>
    <property type="evidence" value="ECO:0007669"/>
    <property type="project" value="InterPro"/>
</dbReference>
<proteinExistence type="predicted"/>
<evidence type="ECO:0000313" key="1">
    <source>
        <dbReference type="EMBL" id="NMH27154.1"/>
    </source>
</evidence>
<dbReference type="Proteomes" id="UP000712080">
    <property type="component" value="Unassembled WGS sequence"/>
</dbReference>
<comment type="caution">
    <text evidence="1">The sequence shown here is derived from an EMBL/GenBank/DDBJ whole genome shotgun (WGS) entry which is preliminary data.</text>
</comment>
<keyword evidence="2" id="KW-1185">Reference proteome</keyword>
<sequence length="141" mass="16891">MEKRNTLGAEKIYFISQSGNNEELIFPKTENESYFIRLMEYHIQKIGNILHYDLKSNRVRLIIRIKPESEIPEQYRKRIHQPISNLFNAYTKALNKYTGRSGSLFVKNFERRTIWTSEQLEIEVEKIYSAKMSKKKLSRKK</sequence>
<organism evidence="1 2">
    <name type="scientific">Flavobacterium silvaticum</name>
    <dbReference type="NCBI Taxonomy" id="1852020"/>
    <lineage>
        <taxon>Bacteria</taxon>
        <taxon>Pseudomonadati</taxon>
        <taxon>Bacteroidota</taxon>
        <taxon>Flavobacteriia</taxon>
        <taxon>Flavobacteriales</taxon>
        <taxon>Flavobacteriaceae</taxon>
        <taxon>Flavobacterium</taxon>
    </lineage>
</organism>
<dbReference type="AlphaFoldDB" id="A0A972FPR2"/>
<protein>
    <submittedName>
        <fullName evidence="1">Uncharacterized protein</fullName>
    </submittedName>
</protein>
<reference evidence="1" key="1">
    <citation type="submission" date="2020-02" db="EMBL/GenBank/DDBJ databases">
        <title>Flavobacterium sp. genome.</title>
        <authorList>
            <person name="Jung H.S."/>
            <person name="Baek J.H."/>
            <person name="Jeon C.O."/>
        </authorList>
    </citation>
    <scope>NUCLEOTIDE SEQUENCE</scope>
    <source>
        <strain evidence="1">SE-s28</strain>
    </source>
</reference>
<dbReference type="InterPro" id="IPR036515">
    <property type="entry name" value="Transposase_17_sf"/>
</dbReference>
<dbReference type="GO" id="GO:0004803">
    <property type="term" value="F:transposase activity"/>
    <property type="evidence" value="ECO:0007669"/>
    <property type="project" value="InterPro"/>
</dbReference>
<name>A0A972FPR2_9FLAO</name>
<gene>
    <name evidence="1" type="ORF">G6047_03845</name>
</gene>